<organism evidence="1 2">
    <name type="scientific">Strongyloides venezuelensis</name>
    <name type="common">Threadworm</name>
    <dbReference type="NCBI Taxonomy" id="75913"/>
    <lineage>
        <taxon>Eukaryota</taxon>
        <taxon>Metazoa</taxon>
        <taxon>Ecdysozoa</taxon>
        <taxon>Nematoda</taxon>
        <taxon>Chromadorea</taxon>
        <taxon>Rhabditida</taxon>
        <taxon>Tylenchina</taxon>
        <taxon>Panagrolaimomorpha</taxon>
        <taxon>Strongyloidoidea</taxon>
        <taxon>Strongyloididae</taxon>
        <taxon>Strongyloides</taxon>
    </lineage>
</organism>
<name>A0A0K0EWN0_STRVS</name>
<accession>A0A0K0EWN0</accession>
<dbReference type="Proteomes" id="UP000035680">
    <property type="component" value="Unassembled WGS sequence"/>
</dbReference>
<proteinExistence type="predicted"/>
<sequence length="148" mass="16880">MDPKMARFFGQLGELVRKLAEVETLITEGKKVRENHKSLSEEENDFNTKTVATRYIDNIQESVNEIEKKLAEEYARRLSIELRDKMGFSTTVAPLPQSYYDPSENTLTGIDYTAPEATTIHEYYSPSVTPSTEMYYTSGEAQTTIGYK</sequence>
<dbReference type="WBParaSite" id="SVE_0093300.1">
    <property type="protein sequence ID" value="SVE_0093300.1"/>
    <property type="gene ID" value="SVE_0093300"/>
</dbReference>
<keyword evidence="1" id="KW-1185">Reference proteome</keyword>
<reference evidence="1" key="1">
    <citation type="submission" date="2014-07" db="EMBL/GenBank/DDBJ databases">
        <authorList>
            <person name="Martin A.A"/>
            <person name="De Silva N."/>
        </authorList>
    </citation>
    <scope>NUCLEOTIDE SEQUENCE</scope>
</reference>
<protein>
    <submittedName>
        <fullName evidence="2">Rx_N domain-containing protein</fullName>
    </submittedName>
</protein>
<dbReference type="AlphaFoldDB" id="A0A0K0EWN0"/>
<evidence type="ECO:0000313" key="2">
    <source>
        <dbReference type="WBParaSite" id="SVE_0093300.1"/>
    </source>
</evidence>
<reference evidence="2" key="2">
    <citation type="submission" date="2015-08" db="UniProtKB">
        <authorList>
            <consortium name="WormBaseParasite"/>
        </authorList>
    </citation>
    <scope>IDENTIFICATION</scope>
</reference>
<evidence type="ECO:0000313" key="1">
    <source>
        <dbReference type="Proteomes" id="UP000035680"/>
    </source>
</evidence>